<feature type="transmembrane region" description="Helical" evidence="7">
    <location>
        <begin position="167"/>
        <end position="185"/>
    </location>
</feature>
<dbReference type="InterPro" id="IPR050930">
    <property type="entry name" value="MFS_Vesicular_Transporter"/>
</dbReference>
<feature type="compositionally biased region" description="Pro residues" evidence="6">
    <location>
        <begin position="36"/>
        <end position="57"/>
    </location>
</feature>
<dbReference type="Pfam" id="PF07690">
    <property type="entry name" value="MFS_1"/>
    <property type="match status" value="1"/>
</dbReference>
<feature type="domain" description="Major facilitator superfamily (MFS) profile" evidence="8">
    <location>
        <begin position="24"/>
        <end position="457"/>
    </location>
</feature>
<dbReference type="Proteomes" id="UP000440578">
    <property type="component" value="Unassembled WGS sequence"/>
</dbReference>
<evidence type="ECO:0000256" key="3">
    <source>
        <dbReference type="ARBA" id="ARBA00022692"/>
    </source>
</evidence>
<keyword evidence="4 7" id="KW-1133">Transmembrane helix</keyword>
<keyword evidence="10" id="KW-1185">Reference proteome</keyword>
<dbReference type="InterPro" id="IPR011701">
    <property type="entry name" value="MFS"/>
</dbReference>
<evidence type="ECO:0000256" key="7">
    <source>
        <dbReference type="SAM" id="Phobius"/>
    </source>
</evidence>
<dbReference type="InterPro" id="IPR020846">
    <property type="entry name" value="MFS_dom"/>
</dbReference>
<organism evidence="9 10">
    <name type="scientific">Amphibalanus amphitrite</name>
    <name type="common">Striped barnacle</name>
    <name type="synonym">Balanus amphitrite</name>
    <dbReference type="NCBI Taxonomy" id="1232801"/>
    <lineage>
        <taxon>Eukaryota</taxon>
        <taxon>Metazoa</taxon>
        <taxon>Ecdysozoa</taxon>
        <taxon>Arthropoda</taxon>
        <taxon>Crustacea</taxon>
        <taxon>Multicrustacea</taxon>
        <taxon>Cirripedia</taxon>
        <taxon>Thoracica</taxon>
        <taxon>Thoracicalcarea</taxon>
        <taxon>Balanomorpha</taxon>
        <taxon>Balanoidea</taxon>
        <taxon>Balanidae</taxon>
        <taxon>Amphibalaninae</taxon>
        <taxon>Amphibalanus</taxon>
    </lineage>
</organism>
<comment type="caution">
    <text evidence="9">The sequence shown here is derived from an EMBL/GenBank/DDBJ whole genome shotgun (WGS) entry which is preliminary data.</text>
</comment>
<evidence type="ECO:0000313" key="10">
    <source>
        <dbReference type="Proteomes" id="UP000440578"/>
    </source>
</evidence>
<feature type="transmembrane region" description="Helical" evidence="7">
    <location>
        <begin position="111"/>
        <end position="134"/>
    </location>
</feature>
<evidence type="ECO:0000256" key="2">
    <source>
        <dbReference type="ARBA" id="ARBA00022448"/>
    </source>
</evidence>
<gene>
    <name evidence="9" type="primary">Slc18a2_1</name>
    <name evidence="9" type="ORF">FJT64_000321</name>
</gene>
<dbReference type="OrthoDB" id="5086884at2759"/>
<dbReference type="Gene3D" id="1.20.1250.20">
    <property type="entry name" value="MFS general substrate transporter like domains"/>
    <property type="match status" value="1"/>
</dbReference>
<dbReference type="SUPFAM" id="SSF103473">
    <property type="entry name" value="MFS general substrate transporter"/>
    <property type="match status" value="2"/>
</dbReference>
<feature type="transmembrane region" description="Helical" evidence="7">
    <location>
        <begin position="249"/>
        <end position="266"/>
    </location>
</feature>
<feature type="transmembrane region" description="Helical" evidence="7">
    <location>
        <begin position="197"/>
        <end position="214"/>
    </location>
</feature>
<feature type="transmembrane region" description="Helical" evidence="7">
    <location>
        <begin position="340"/>
        <end position="362"/>
    </location>
</feature>
<dbReference type="GO" id="GO:0043195">
    <property type="term" value="C:terminal bouton"/>
    <property type="evidence" value="ECO:0007669"/>
    <property type="project" value="TreeGrafter"/>
</dbReference>
<feature type="transmembrane region" description="Helical" evidence="7">
    <location>
        <begin position="374"/>
        <end position="398"/>
    </location>
</feature>
<feature type="transmembrane region" description="Helical" evidence="7">
    <location>
        <begin position="315"/>
        <end position="334"/>
    </location>
</feature>
<proteinExistence type="predicted"/>
<keyword evidence="3 7" id="KW-0812">Transmembrane</keyword>
<dbReference type="InterPro" id="IPR036259">
    <property type="entry name" value="MFS_trans_sf"/>
</dbReference>
<name>A0A6A4W6C6_AMPAM</name>
<dbReference type="PANTHER" id="PTHR23506:SF4">
    <property type="entry name" value="PORTABELLA"/>
    <property type="match status" value="1"/>
</dbReference>
<dbReference type="PROSITE" id="PS50850">
    <property type="entry name" value="MFS"/>
    <property type="match status" value="1"/>
</dbReference>
<protein>
    <submittedName>
        <fullName evidence="9">Synaptic vesicular amine transporter</fullName>
    </submittedName>
</protein>
<evidence type="ECO:0000256" key="1">
    <source>
        <dbReference type="ARBA" id="ARBA00004141"/>
    </source>
</evidence>
<evidence type="ECO:0000259" key="8">
    <source>
        <dbReference type="PROSITE" id="PS50850"/>
    </source>
</evidence>
<keyword evidence="2" id="KW-0813">Transport</keyword>
<comment type="subcellular location">
    <subcellularLocation>
        <location evidence="1">Membrane</location>
        <topology evidence="1">Multi-pass membrane protein</topology>
    </subcellularLocation>
</comment>
<dbReference type="GO" id="GO:0030672">
    <property type="term" value="C:synaptic vesicle membrane"/>
    <property type="evidence" value="ECO:0007669"/>
    <property type="project" value="TreeGrafter"/>
</dbReference>
<reference evidence="9 10" key="1">
    <citation type="submission" date="2019-07" db="EMBL/GenBank/DDBJ databases">
        <title>Draft genome assembly of a fouling barnacle, Amphibalanus amphitrite (Darwin, 1854): The first reference genome for Thecostraca.</title>
        <authorList>
            <person name="Kim W."/>
        </authorList>
    </citation>
    <scope>NUCLEOTIDE SEQUENCE [LARGE SCALE GENOMIC DNA]</scope>
    <source>
        <strain evidence="9">SNU_AA5</strain>
        <tissue evidence="9">Soma without cirri and trophi</tissue>
    </source>
</reference>
<dbReference type="AlphaFoldDB" id="A0A6A4W6C6"/>
<dbReference type="PANTHER" id="PTHR23506">
    <property type="entry name" value="GH10249P"/>
    <property type="match status" value="1"/>
</dbReference>
<feature type="transmembrane region" description="Helical" evidence="7">
    <location>
        <begin position="86"/>
        <end position="105"/>
    </location>
</feature>
<evidence type="ECO:0000256" key="5">
    <source>
        <dbReference type="ARBA" id="ARBA00023136"/>
    </source>
</evidence>
<dbReference type="GO" id="GO:0005335">
    <property type="term" value="F:serotonin:sodium:chloride symporter activity"/>
    <property type="evidence" value="ECO:0007669"/>
    <property type="project" value="TreeGrafter"/>
</dbReference>
<sequence length="501" mass="53178">MLRSRTSVLPGYFPPDRDASSEPNVSAAAAALTVPARPPTALPAPAGPDPGLPPVTPTAPDGDRELAGELARRQDGRIGVLLSSKAFVQLLANGVVGAAVARVGFRLPLVFGVAVLALSAFLFAVASGVSALFLARAIQGVGSSCIAVSGLSTVADLYPNERERSRVMGRVLGAMAVGVLIGYPFGGLSYDLMGKAPPFWLLTLVLIGLLVIQYRQLRPLPVTDLPEEEEGEQEGSSPAWWRLLLDRRVCIVTAAVGISTSVMAILEPTLPAWLMRTIHPQKWQLGSVFIPDSLGYLIGTHGFGVIALRLGRWRTAAAAMMTVGTAAMLLPQSTRMVHLILPHFCIGLGIGIVDASLMPLLARLVERHGLLDGYGAVYALSQTAVCLAYSVGTCILQVDLTSPTPWVSLSYTAGRLAHSVCPFVGGYLASSVGFSWLLAILGLLNLLFTPWLVLLRELPAPLHSDQERDCATRPLTGRGRRAPHIADLDGLSFSYTQMSEG</sequence>
<evidence type="ECO:0000256" key="6">
    <source>
        <dbReference type="SAM" id="MobiDB-lite"/>
    </source>
</evidence>
<accession>A0A6A4W6C6</accession>
<keyword evidence="5 7" id="KW-0472">Membrane</keyword>
<feature type="region of interest" description="Disordered" evidence="6">
    <location>
        <begin position="1"/>
        <end position="63"/>
    </location>
</feature>
<evidence type="ECO:0000256" key="4">
    <source>
        <dbReference type="ARBA" id="ARBA00022989"/>
    </source>
</evidence>
<dbReference type="GO" id="GO:0015842">
    <property type="term" value="P:aminergic neurotransmitter loading into synaptic vesicle"/>
    <property type="evidence" value="ECO:0007669"/>
    <property type="project" value="TreeGrafter"/>
</dbReference>
<dbReference type="EMBL" id="VIIS01001002">
    <property type="protein sequence ID" value="KAF0302876.1"/>
    <property type="molecule type" value="Genomic_DNA"/>
</dbReference>
<feature type="transmembrane region" description="Helical" evidence="7">
    <location>
        <begin position="434"/>
        <end position="454"/>
    </location>
</feature>
<evidence type="ECO:0000313" key="9">
    <source>
        <dbReference type="EMBL" id="KAF0302876.1"/>
    </source>
</evidence>
<feature type="transmembrane region" description="Helical" evidence="7">
    <location>
        <begin position="286"/>
        <end position="308"/>
    </location>
</feature>